<name>A0ABV6UWX5_9ACTN</name>
<keyword evidence="3" id="KW-1185">Reference proteome</keyword>
<proteinExistence type="predicted"/>
<dbReference type="NCBIfam" id="NF002805">
    <property type="entry name" value="PRK02947.1"/>
    <property type="match status" value="1"/>
</dbReference>
<dbReference type="PANTHER" id="PTHR30390">
    <property type="entry name" value="SEDOHEPTULOSE 7-PHOSPHATE ISOMERASE / DNAA INITIATOR-ASSOCIATING FACTOR FOR REPLICATION INITIATION"/>
    <property type="match status" value="1"/>
</dbReference>
<dbReference type="PROSITE" id="PS51464">
    <property type="entry name" value="SIS"/>
    <property type="match status" value="1"/>
</dbReference>
<dbReference type="Gene3D" id="3.40.50.10490">
    <property type="entry name" value="Glucose-6-phosphate isomerase like protein, domain 1"/>
    <property type="match status" value="1"/>
</dbReference>
<reference evidence="2 3" key="1">
    <citation type="submission" date="2024-09" db="EMBL/GenBank/DDBJ databases">
        <authorList>
            <person name="Lee S.D."/>
        </authorList>
    </citation>
    <scope>NUCLEOTIDE SEQUENCE [LARGE SCALE GENOMIC DNA]</scope>
    <source>
        <strain evidence="2 3">N1-5</strain>
    </source>
</reference>
<evidence type="ECO:0000313" key="2">
    <source>
        <dbReference type="EMBL" id="MFC1405963.1"/>
    </source>
</evidence>
<keyword evidence="2" id="KW-0413">Isomerase</keyword>
<dbReference type="PANTHER" id="PTHR30390:SF7">
    <property type="entry name" value="PHOSPHOHEPTOSE ISOMERASE"/>
    <property type="match status" value="1"/>
</dbReference>
<protein>
    <submittedName>
        <fullName evidence="2">Sugar isomerase domain-containing protein</fullName>
    </submittedName>
</protein>
<organism evidence="2 3">
    <name type="scientific">Streptacidiphilus cavernicola</name>
    <dbReference type="NCBI Taxonomy" id="3342716"/>
    <lineage>
        <taxon>Bacteria</taxon>
        <taxon>Bacillati</taxon>
        <taxon>Actinomycetota</taxon>
        <taxon>Actinomycetes</taxon>
        <taxon>Kitasatosporales</taxon>
        <taxon>Streptomycetaceae</taxon>
        <taxon>Streptacidiphilus</taxon>
    </lineage>
</organism>
<dbReference type="InterPro" id="IPR050099">
    <property type="entry name" value="SIS_GmhA/DiaA_subfam"/>
</dbReference>
<dbReference type="Pfam" id="PF13580">
    <property type="entry name" value="SIS_2"/>
    <property type="match status" value="1"/>
</dbReference>
<comment type="caution">
    <text evidence="2">The sequence shown here is derived from an EMBL/GenBank/DDBJ whole genome shotgun (WGS) entry which is preliminary data.</text>
</comment>
<dbReference type="InterPro" id="IPR046348">
    <property type="entry name" value="SIS_dom_sf"/>
</dbReference>
<dbReference type="RefSeq" id="WP_030249472.1">
    <property type="nucleotide sequence ID" value="NZ_JBHEZZ010000025.1"/>
</dbReference>
<evidence type="ECO:0000313" key="3">
    <source>
        <dbReference type="Proteomes" id="UP001592528"/>
    </source>
</evidence>
<gene>
    <name evidence="2" type="ORF">ACEZDJ_32190</name>
</gene>
<dbReference type="EMBL" id="JBHEZZ010000025">
    <property type="protein sequence ID" value="MFC1405963.1"/>
    <property type="molecule type" value="Genomic_DNA"/>
</dbReference>
<dbReference type="CDD" id="cd05013">
    <property type="entry name" value="SIS_RpiR"/>
    <property type="match status" value="1"/>
</dbReference>
<dbReference type="InterPro" id="IPR001347">
    <property type="entry name" value="SIS_dom"/>
</dbReference>
<dbReference type="SUPFAM" id="SSF53697">
    <property type="entry name" value="SIS domain"/>
    <property type="match status" value="1"/>
</dbReference>
<evidence type="ECO:0000259" key="1">
    <source>
        <dbReference type="PROSITE" id="PS51464"/>
    </source>
</evidence>
<sequence length="249" mass="26026">MSDLAGQYFDAAVSLLQRVRDEEAAGIERAAQVLADTVRDGGRIFTFGAGHSSLAAQDVVYRAGGLVLMNLLDVPGVTGVNVVPAHLGSSLERVAGLATTTLDAGPARPGDLLFVISLSGRQVMPVELAAHARERGLTVIGVTSLAYPQAVSSRHPSGHYLKDECDIVLDNKIAVGDGELTAEGADTTFGPVSSITTIALMQAVVAVAVGKLAAQGLTPPLFRSGNVDGGMDWNAKLMAEHRDRVFYTF</sequence>
<feature type="domain" description="SIS" evidence="1">
    <location>
        <begin position="34"/>
        <end position="213"/>
    </location>
</feature>
<dbReference type="GO" id="GO:0016853">
    <property type="term" value="F:isomerase activity"/>
    <property type="evidence" value="ECO:0007669"/>
    <property type="project" value="UniProtKB-KW"/>
</dbReference>
<accession>A0ABV6UWX5</accession>
<dbReference type="Proteomes" id="UP001592528">
    <property type="component" value="Unassembled WGS sequence"/>
</dbReference>
<dbReference type="InterPro" id="IPR035472">
    <property type="entry name" value="RpiR-like_SIS"/>
</dbReference>